<protein>
    <submittedName>
        <fullName evidence="1">Uncharacterized protein</fullName>
    </submittedName>
</protein>
<reference evidence="1 2" key="1">
    <citation type="submission" date="2013-02" db="EMBL/GenBank/DDBJ databases">
        <title>The Genome Sequence of Plasmodium inui San Antonio 1.</title>
        <authorList>
            <consortium name="The Broad Institute Genome Sequencing Platform"/>
            <consortium name="The Broad Institute Genome Sequencing Center for Infectious Disease"/>
            <person name="Neafsey D."/>
            <person name="Cheeseman I."/>
            <person name="Volkman S."/>
            <person name="Adams J."/>
            <person name="Walker B."/>
            <person name="Young S.K."/>
            <person name="Zeng Q."/>
            <person name="Gargeya S."/>
            <person name="Fitzgerald M."/>
            <person name="Haas B."/>
            <person name="Abouelleil A."/>
            <person name="Alvarado L."/>
            <person name="Arachchi H.M."/>
            <person name="Berlin A.M."/>
            <person name="Chapman S.B."/>
            <person name="Dewar J."/>
            <person name="Goldberg J."/>
            <person name="Griggs A."/>
            <person name="Gujja S."/>
            <person name="Hansen M."/>
            <person name="Howarth C."/>
            <person name="Imamovic A."/>
            <person name="Larimer J."/>
            <person name="McCowan C."/>
            <person name="Murphy C."/>
            <person name="Neiman D."/>
            <person name="Pearson M."/>
            <person name="Priest M."/>
            <person name="Roberts A."/>
            <person name="Saif S."/>
            <person name="Shea T."/>
            <person name="Sisk P."/>
            <person name="Sykes S."/>
            <person name="Wortman J."/>
            <person name="Nusbaum C."/>
            <person name="Birren B."/>
        </authorList>
    </citation>
    <scope>NUCLEOTIDE SEQUENCE [LARGE SCALE GENOMIC DNA]</scope>
    <source>
        <strain evidence="1 2">San Antonio 1</strain>
    </source>
</reference>
<dbReference type="GeneID" id="20040421"/>
<proteinExistence type="predicted"/>
<evidence type="ECO:0000313" key="2">
    <source>
        <dbReference type="Proteomes" id="UP000030640"/>
    </source>
</evidence>
<sequence length="92" mass="10507">MGGKELLGLEGAQLRDQGEEVVQWTKEVEQRCSRGTVRGEAAQGLYFQHSDKLNMNSEGIDLPREERKEEYTGALGLRGEDLQRDLMSRRIR</sequence>
<dbReference type="RefSeq" id="XP_008818941.1">
    <property type="nucleotide sequence ID" value="XM_008820719.1"/>
</dbReference>
<dbReference type="EMBL" id="KI965500">
    <property type="protein sequence ID" value="EUD64459.1"/>
    <property type="molecule type" value="Genomic_DNA"/>
</dbReference>
<dbReference type="VEuPathDB" id="PlasmoDB:C922_05147"/>
<dbReference type="Proteomes" id="UP000030640">
    <property type="component" value="Unassembled WGS sequence"/>
</dbReference>
<organism evidence="1 2">
    <name type="scientific">Plasmodium inui San Antonio 1</name>
    <dbReference type="NCBI Taxonomy" id="1237626"/>
    <lineage>
        <taxon>Eukaryota</taxon>
        <taxon>Sar</taxon>
        <taxon>Alveolata</taxon>
        <taxon>Apicomplexa</taxon>
        <taxon>Aconoidasida</taxon>
        <taxon>Haemosporida</taxon>
        <taxon>Plasmodiidae</taxon>
        <taxon>Plasmodium</taxon>
        <taxon>Plasmodium (Plasmodium)</taxon>
    </lineage>
</organism>
<evidence type="ECO:0000313" key="1">
    <source>
        <dbReference type="EMBL" id="EUD64459.1"/>
    </source>
</evidence>
<keyword evidence="2" id="KW-1185">Reference proteome</keyword>
<accession>W7A5U7</accession>
<gene>
    <name evidence="1" type="ORF">C922_05147</name>
</gene>
<name>W7A5U7_9APIC</name>
<dbReference type="AlphaFoldDB" id="W7A5U7"/>